<keyword evidence="3" id="KW-1185">Reference proteome</keyword>
<sequence>MDIFEYNEVRWPTRALQQEEEEQAVGSAEQHLQPPVIEWVAGAEPVGKPQLLVVAMSAASCALLESCLAAAGVQEVATVHSQSSSTAHADDDSTARSSAAAGAAAAASASLYSTQLDQTQVLVCCCSKPLAPEAAPAWARGLLQQLQPQRLLLLGSMQAEQYRGEADPSQEFLAFLLQSSSAQQPAAAAAAPYLPSGSVVSGLPAALISQAELRGVPAELLVVVESVPALVPATLHELSALISAALKGAGGSADASAAGGAALLRLQQEAVLGAARAKLQQGSCRPSSVYS</sequence>
<dbReference type="AlphaFoldDB" id="A0A383WGV6"/>
<proteinExistence type="predicted"/>
<protein>
    <submittedName>
        <fullName evidence="2">Uncharacterized protein</fullName>
    </submittedName>
</protein>
<reference evidence="2 3" key="1">
    <citation type="submission" date="2016-10" db="EMBL/GenBank/DDBJ databases">
        <authorList>
            <person name="Cai Z."/>
        </authorList>
    </citation>
    <scope>NUCLEOTIDE SEQUENCE [LARGE SCALE GENOMIC DNA]</scope>
</reference>
<evidence type="ECO:0000313" key="1">
    <source>
        <dbReference type="EMBL" id="SZX64353.1"/>
    </source>
</evidence>
<dbReference type="PANTHER" id="PTHR37227">
    <property type="entry name" value="OS01G0219000 PROTEIN"/>
    <property type="match status" value="1"/>
</dbReference>
<accession>A0A383WGV6</accession>
<dbReference type="EMBL" id="FNXT01000409">
    <property type="protein sequence ID" value="SZX64353.1"/>
    <property type="molecule type" value="Genomic_DNA"/>
</dbReference>
<dbReference type="Proteomes" id="UP000256970">
    <property type="component" value="Unassembled WGS sequence"/>
</dbReference>
<gene>
    <name evidence="2" type="ORF">BQ4739_LOCUS16305</name>
    <name evidence="1" type="ORF">BQ4739_LOCUS4865</name>
</gene>
<dbReference type="EMBL" id="FNXT01001245">
    <property type="protein sequence ID" value="SZX75936.1"/>
    <property type="molecule type" value="Genomic_DNA"/>
</dbReference>
<evidence type="ECO:0000313" key="3">
    <source>
        <dbReference type="Proteomes" id="UP000256970"/>
    </source>
</evidence>
<name>A0A383WGV6_TETOB</name>
<organism evidence="2 3">
    <name type="scientific">Tetradesmus obliquus</name>
    <name type="common">Green alga</name>
    <name type="synonym">Acutodesmus obliquus</name>
    <dbReference type="NCBI Taxonomy" id="3088"/>
    <lineage>
        <taxon>Eukaryota</taxon>
        <taxon>Viridiplantae</taxon>
        <taxon>Chlorophyta</taxon>
        <taxon>core chlorophytes</taxon>
        <taxon>Chlorophyceae</taxon>
        <taxon>CS clade</taxon>
        <taxon>Sphaeropleales</taxon>
        <taxon>Scenedesmaceae</taxon>
        <taxon>Tetradesmus</taxon>
    </lineage>
</organism>
<dbReference type="PANTHER" id="PTHR37227:SF2">
    <property type="entry name" value="OS01G0219000 PROTEIN"/>
    <property type="match status" value="1"/>
</dbReference>
<evidence type="ECO:0000313" key="2">
    <source>
        <dbReference type="EMBL" id="SZX75936.1"/>
    </source>
</evidence>